<comment type="caution">
    <text evidence="3">The sequence shown here is derived from an EMBL/GenBank/DDBJ whole genome shotgun (WGS) entry which is preliminary data.</text>
</comment>
<evidence type="ECO:0000313" key="4">
    <source>
        <dbReference type="Proteomes" id="UP001501358"/>
    </source>
</evidence>
<keyword evidence="4" id="KW-1185">Reference proteome</keyword>
<protein>
    <recommendedName>
        <fullName evidence="2">RapZ C-terminal domain-containing protein</fullName>
    </recommendedName>
</protein>
<dbReference type="Pfam" id="PF22740">
    <property type="entry name" value="PapZ_C"/>
    <property type="match status" value="1"/>
</dbReference>
<accession>A0ABN3L5D5</accession>
<dbReference type="PANTHER" id="PTHR30448:SF0">
    <property type="entry name" value="RNASE ADAPTER PROTEIN RAPZ"/>
    <property type="match status" value="1"/>
</dbReference>
<dbReference type="PANTHER" id="PTHR30448">
    <property type="entry name" value="RNASE ADAPTER PROTEIN RAPZ"/>
    <property type="match status" value="1"/>
</dbReference>
<evidence type="ECO:0000313" key="3">
    <source>
        <dbReference type="EMBL" id="GAA2476687.1"/>
    </source>
</evidence>
<organism evidence="3 4">
    <name type="scientific">Streptomyces thermolineatus</name>
    <dbReference type="NCBI Taxonomy" id="44033"/>
    <lineage>
        <taxon>Bacteria</taxon>
        <taxon>Bacillati</taxon>
        <taxon>Actinomycetota</taxon>
        <taxon>Actinomycetes</taxon>
        <taxon>Kitasatosporales</taxon>
        <taxon>Streptomycetaceae</taxon>
        <taxon>Streptomyces</taxon>
    </lineage>
</organism>
<dbReference type="InterPro" id="IPR053931">
    <property type="entry name" value="RapZ_C"/>
</dbReference>
<sequence length="249" mass="25996">MITVCRTRTLRADLAAAEEATAPERSPAMGHPVTITSFGFLHSPPPAAHLVADLRTHFRDPHVSPELRHLTAHDQAVRDAVLSTPGIPAVVNALAATVAGYLAGPSAGPVAVAVGCAGGRHRAATVSAELADRLTTAGHQVVLVHRDLHRAVVERRCAAAHPEDPTGCIGPHDAVTVLDRHGARATGCEHHGARLLASLDGARVVSGPHAPGAALRVHRAAGTIRPFPWADGPRTEPSQRSHAENRTRG</sequence>
<feature type="domain" description="RapZ C-terminal" evidence="2">
    <location>
        <begin position="33"/>
        <end position="149"/>
    </location>
</feature>
<evidence type="ECO:0000259" key="2">
    <source>
        <dbReference type="Pfam" id="PF22740"/>
    </source>
</evidence>
<dbReference type="EMBL" id="BAAATA010000004">
    <property type="protein sequence ID" value="GAA2476687.1"/>
    <property type="molecule type" value="Genomic_DNA"/>
</dbReference>
<name>A0ABN3L5D5_9ACTN</name>
<feature type="compositionally biased region" description="Basic and acidic residues" evidence="1">
    <location>
        <begin position="233"/>
        <end position="249"/>
    </location>
</feature>
<feature type="region of interest" description="Disordered" evidence="1">
    <location>
        <begin position="225"/>
        <end position="249"/>
    </location>
</feature>
<reference evidence="3 4" key="1">
    <citation type="journal article" date="2019" name="Int. J. Syst. Evol. Microbiol.">
        <title>The Global Catalogue of Microorganisms (GCM) 10K type strain sequencing project: providing services to taxonomists for standard genome sequencing and annotation.</title>
        <authorList>
            <consortium name="The Broad Institute Genomics Platform"/>
            <consortium name="The Broad Institute Genome Sequencing Center for Infectious Disease"/>
            <person name="Wu L."/>
            <person name="Ma J."/>
        </authorList>
    </citation>
    <scope>NUCLEOTIDE SEQUENCE [LARGE SCALE GENOMIC DNA]</scope>
    <source>
        <strain evidence="3 4">JCM 6307</strain>
    </source>
</reference>
<proteinExistence type="predicted"/>
<dbReference type="Proteomes" id="UP001501358">
    <property type="component" value="Unassembled WGS sequence"/>
</dbReference>
<evidence type="ECO:0000256" key="1">
    <source>
        <dbReference type="SAM" id="MobiDB-lite"/>
    </source>
</evidence>
<dbReference type="InterPro" id="IPR005337">
    <property type="entry name" value="RapZ-like"/>
</dbReference>
<dbReference type="RefSeq" id="WP_344381964.1">
    <property type="nucleotide sequence ID" value="NZ_BAAATA010000004.1"/>
</dbReference>
<gene>
    <name evidence="3" type="ORF">GCM10010406_11060</name>
</gene>